<accession>A0ABU8RI81</accession>
<proteinExistence type="predicted"/>
<feature type="chain" id="PRO_5045648853" evidence="3">
    <location>
        <begin position="45"/>
        <end position="1012"/>
    </location>
</feature>
<dbReference type="InterPro" id="IPR006584">
    <property type="entry name" value="Cellulose-bd_IV"/>
</dbReference>
<dbReference type="Pfam" id="PF03422">
    <property type="entry name" value="CBM_6"/>
    <property type="match status" value="2"/>
</dbReference>
<dbReference type="InterPro" id="IPR033801">
    <property type="entry name" value="CBM6-CBM35-CBM36-like_1"/>
</dbReference>
<feature type="signal peptide" evidence="3">
    <location>
        <begin position="1"/>
        <end position="44"/>
    </location>
</feature>
<evidence type="ECO:0000313" key="6">
    <source>
        <dbReference type="Proteomes" id="UP001387100"/>
    </source>
</evidence>
<dbReference type="SUPFAM" id="SSF49785">
    <property type="entry name" value="Galactose-binding domain-like"/>
    <property type="match status" value="3"/>
</dbReference>
<evidence type="ECO:0000256" key="3">
    <source>
        <dbReference type="SAM" id="SignalP"/>
    </source>
</evidence>
<dbReference type="SUPFAM" id="SSF51126">
    <property type="entry name" value="Pectin lyase-like"/>
    <property type="match status" value="1"/>
</dbReference>
<evidence type="ECO:0000256" key="1">
    <source>
        <dbReference type="ARBA" id="ARBA00022729"/>
    </source>
</evidence>
<name>A0ABU8RI81_9ACTN</name>
<dbReference type="PANTHER" id="PTHR43863:SF2">
    <property type="entry name" value="MALTASE-GLUCOAMYLASE"/>
    <property type="match status" value="1"/>
</dbReference>
<dbReference type="Proteomes" id="UP001387100">
    <property type="component" value="Unassembled WGS sequence"/>
</dbReference>
<reference evidence="5 6" key="1">
    <citation type="journal article" date="2017" name="Int. J. Syst. Evol. Microbiol.">
        <title>Pseudokineococcus basanitobsidens sp. nov., isolated from volcanic rock.</title>
        <authorList>
            <person name="Lee D.W."/>
            <person name="Park M.Y."/>
            <person name="Kim J.J."/>
            <person name="Kim B.S."/>
        </authorList>
    </citation>
    <scope>NUCLEOTIDE SEQUENCE [LARGE SCALE GENOMIC DNA]</scope>
    <source>
        <strain evidence="5 6">DSM 103726</strain>
    </source>
</reference>
<feature type="compositionally biased region" description="Gly residues" evidence="2">
    <location>
        <begin position="330"/>
        <end position="342"/>
    </location>
</feature>
<evidence type="ECO:0000256" key="2">
    <source>
        <dbReference type="SAM" id="MobiDB-lite"/>
    </source>
</evidence>
<dbReference type="Gene3D" id="2.60.120.260">
    <property type="entry name" value="Galactose-binding domain-like"/>
    <property type="match status" value="3"/>
</dbReference>
<evidence type="ECO:0000313" key="5">
    <source>
        <dbReference type="EMBL" id="MEJ5944796.1"/>
    </source>
</evidence>
<dbReference type="CDD" id="cd04083">
    <property type="entry name" value="CBM35_Lmo2446-like"/>
    <property type="match status" value="2"/>
</dbReference>
<comment type="caution">
    <text evidence="5">The sequence shown here is derived from an EMBL/GenBank/DDBJ whole genome shotgun (WGS) entry which is preliminary data.</text>
</comment>
<feature type="region of interest" description="Disordered" evidence="2">
    <location>
        <begin position="325"/>
        <end position="362"/>
    </location>
</feature>
<dbReference type="InterPro" id="IPR006626">
    <property type="entry name" value="PbH1"/>
</dbReference>
<organism evidence="5 6">
    <name type="scientific">Pseudokineococcus basanitobsidens</name>
    <dbReference type="NCBI Taxonomy" id="1926649"/>
    <lineage>
        <taxon>Bacteria</taxon>
        <taxon>Bacillati</taxon>
        <taxon>Actinomycetota</taxon>
        <taxon>Actinomycetes</taxon>
        <taxon>Kineosporiales</taxon>
        <taxon>Kineosporiaceae</taxon>
        <taxon>Pseudokineococcus</taxon>
    </lineage>
</organism>
<dbReference type="InterPro" id="IPR008979">
    <property type="entry name" value="Galactose-bd-like_sf"/>
</dbReference>
<feature type="domain" description="CBM6" evidence="4">
    <location>
        <begin position="197"/>
        <end position="325"/>
    </location>
</feature>
<keyword evidence="6" id="KW-1185">Reference proteome</keyword>
<dbReference type="SMART" id="SM00606">
    <property type="entry name" value="CBD_IV"/>
    <property type="match status" value="2"/>
</dbReference>
<dbReference type="RefSeq" id="WP_339574181.1">
    <property type="nucleotide sequence ID" value="NZ_JBBIAA010000004.1"/>
</dbReference>
<dbReference type="InterPro" id="IPR012334">
    <property type="entry name" value="Pectin_lyas_fold"/>
</dbReference>
<gene>
    <name evidence="5" type="ORF">WDZ17_05750</name>
</gene>
<dbReference type="InterPro" id="IPR005084">
    <property type="entry name" value="CBM6"/>
</dbReference>
<dbReference type="CDD" id="cd14490">
    <property type="entry name" value="CBM6-CBM35-CBM36_like_1"/>
    <property type="match status" value="1"/>
</dbReference>
<dbReference type="PROSITE" id="PS51175">
    <property type="entry name" value="CBM6"/>
    <property type="match status" value="2"/>
</dbReference>
<dbReference type="Gene3D" id="2.160.20.10">
    <property type="entry name" value="Single-stranded right-handed beta-helix, Pectin lyase-like"/>
    <property type="match status" value="1"/>
</dbReference>
<dbReference type="SMART" id="SM00710">
    <property type="entry name" value="PbH1"/>
    <property type="match status" value="9"/>
</dbReference>
<keyword evidence="1 3" id="KW-0732">Signal</keyword>
<dbReference type="Pfam" id="PF22815">
    <property type="entry name" value="CatAgl_D1"/>
    <property type="match status" value="1"/>
</dbReference>
<dbReference type="InterPro" id="IPR051816">
    <property type="entry name" value="Glycosyl_Hydrolase_31"/>
</dbReference>
<dbReference type="PANTHER" id="PTHR43863">
    <property type="entry name" value="HYDROLASE, PUTATIVE (AFU_ORTHOLOGUE AFUA_1G03140)-RELATED"/>
    <property type="match status" value="1"/>
</dbReference>
<dbReference type="InterPro" id="IPR011050">
    <property type="entry name" value="Pectin_lyase_fold/virulence"/>
</dbReference>
<dbReference type="InterPro" id="IPR055149">
    <property type="entry name" value="Agl_cat_D2"/>
</dbReference>
<sequence length="1012" mass="103745">MDARHRHLCTRSRGARPRGRAPVALALGAALTLAGLVGPPAAAAAATSLEAEQAVLSGGAVVEDEHGGFAGTGYVGGLVDAHRGYAAVGFTVDAETSGTHELQLRYANGTGSERTLSVSADGVERGRVRLPATGGWARWATATTALDLAPGTHEVRYTYGPEDSGNVNLDQLEVVAAASGGGDEPGVGAAAPVAVPGSVELEDAELSGGAVVADEHLGFSGDGFVGGFVDSNRGAATASVRLDVPADGDYDLDLRFANGTGSAKTLSLLLDGAPARQVSVPATAGWSAWDEVRQAVALTAGEHEVAYRFGSGDSGNVNLDALGITPTAPGDGGGTGGSGGSTAPGVDDLATVPSAGGTPFQAEEGHVVDGAVVADVAGTPAAGGLAGPGSRLVVPVRSTGGGAQTVTVRAANGSGDVQRLLLSVDGLPRGHLVVPAGDGWLDLGVELDLSRGLRTVELLQDDANGTGGPLAVDAVLLEAGQAMEERGASVPYTTYEAEGGSTDAQVLGPSRTFHEVAAEASGRKAVRLTATGDSVSWTLTEPASALVLRASIPDTPDGAGQDATIGLYADGRKVADVPVSSRYSWVYGGYPYGNDPSQGGAQRFFDDSRTTFPVLPAGTELRLQKDTASDAARYDVDLVETEVVPDPLPMPAGFVDVRDQGATPRDDSDDRAAFLRAIDAARAAGTGVWVPPGRFTLAQRIDVRGVSIRGAGPWYSVVEGRDGKGGFFATGSGVVITDLMVDGDVRYRDDAAFDAAFEGDFGHGSLLQNVWVEHTKVGLWADRGTRGLLAIGVRIRNTFADGVNLHGDVQETRVTQSVLRNTGDDALAMWSDGYPVTRSVFASNTVHTPLLGNGAGVYGGTSNRVEDNLVSDTLTGSAGIAVGTRFNPVPLSGETLVQRNTLLRTGGWEPNWRTALGAVWVFADSAPITSRVVIRDTRILDSTYMGVLVSYNKEVSDLRLEDVLVDGTGAQGLKVQATGRVTLNGVTLRDLGGPAIEAPAGFQVVDGGGNSY</sequence>
<evidence type="ECO:0000259" key="4">
    <source>
        <dbReference type="PROSITE" id="PS51175"/>
    </source>
</evidence>
<dbReference type="EMBL" id="JBBIAA010000004">
    <property type="protein sequence ID" value="MEJ5944796.1"/>
    <property type="molecule type" value="Genomic_DNA"/>
</dbReference>
<protein>
    <submittedName>
        <fullName evidence="5">Carbohydrate-binding protein</fullName>
    </submittedName>
</protein>
<dbReference type="Pfam" id="PF22816">
    <property type="entry name" value="CatAgl_D2"/>
    <property type="match status" value="1"/>
</dbReference>
<feature type="domain" description="CBM6" evidence="4">
    <location>
        <begin position="47"/>
        <end position="175"/>
    </location>
</feature>